<evidence type="ECO:0000259" key="2">
    <source>
        <dbReference type="Pfam" id="PF26103"/>
    </source>
</evidence>
<evidence type="ECO:0000313" key="4">
    <source>
        <dbReference type="Proteomes" id="UP000440578"/>
    </source>
</evidence>
<dbReference type="EMBL" id="VIIS01001926">
    <property type="protein sequence ID" value="KAF0290860.1"/>
    <property type="molecule type" value="Genomic_DNA"/>
</dbReference>
<dbReference type="InterPro" id="IPR051436">
    <property type="entry name" value="Autophagy-related_EPG5"/>
</dbReference>
<dbReference type="GO" id="GO:0005737">
    <property type="term" value="C:cytoplasm"/>
    <property type="evidence" value="ECO:0007669"/>
    <property type="project" value="TreeGrafter"/>
</dbReference>
<proteinExistence type="predicted"/>
<feature type="region of interest" description="Disordered" evidence="1">
    <location>
        <begin position="391"/>
        <end position="424"/>
    </location>
</feature>
<name>A0A6A4VHU7_AMPAM</name>
<comment type="caution">
    <text evidence="3">The sequence shown here is derived from an EMBL/GenBank/DDBJ whole genome shotgun (WGS) entry which is preliminary data.</text>
</comment>
<keyword evidence="4" id="KW-1185">Reference proteome</keyword>
<sequence>MHLHKCETARLDGGVYHRIDENRQQAERLERTAMADPPPPLGAAAVTIETFIKSLVRRYRQDGSFPTQLQRIGSSLFHHVVNATSEEALQCPAVDQLLTACLQVLGQTFIQQHPSECGPLLDLLLRPPARVSCPTERLAEHFTPAAADPDTYVRLYGTVVRVGRDRAELSCLLLDRFGLESWLSSRRPSLSQRSALISALVSALTELGAHPERPDWSALHALYRRHLDTLHRHQFPEHYGEILQRLLDASRAGQLSPMCWFDFVNVLAAGVVTFTPQMDAVQRRRAVAALAERPGPLRPQETAVIELEVAGRGRICVNAQLEAIGGGGGRRHLSVLPVVIVEVPADDEDGSSSYVCSDPMRSRPPHSSTWRATVPSRSTCSAHLSTFDGASMKTMMRSAPPAASRSQRGLAAPSRHSSATSSWEPPDVRFRITITRTASRCDRWSSF</sequence>
<dbReference type="PANTHER" id="PTHR31139:SF4">
    <property type="entry name" value="ECTOPIC P GRANULES PROTEIN 5 HOMOLOG"/>
    <property type="match status" value="1"/>
</dbReference>
<dbReference type="AlphaFoldDB" id="A0A6A4VHU7"/>
<evidence type="ECO:0000313" key="3">
    <source>
        <dbReference type="EMBL" id="KAF0290860.1"/>
    </source>
</evidence>
<gene>
    <name evidence="3" type="primary">EPG5_2</name>
    <name evidence="3" type="ORF">FJT64_010959</name>
</gene>
<organism evidence="3 4">
    <name type="scientific">Amphibalanus amphitrite</name>
    <name type="common">Striped barnacle</name>
    <name type="synonym">Balanus amphitrite</name>
    <dbReference type="NCBI Taxonomy" id="1232801"/>
    <lineage>
        <taxon>Eukaryota</taxon>
        <taxon>Metazoa</taxon>
        <taxon>Ecdysozoa</taxon>
        <taxon>Arthropoda</taxon>
        <taxon>Crustacea</taxon>
        <taxon>Multicrustacea</taxon>
        <taxon>Cirripedia</taxon>
        <taxon>Thoracica</taxon>
        <taxon>Thoracicalcarea</taxon>
        <taxon>Balanomorpha</taxon>
        <taxon>Balanoidea</taxon>
        <taxon>Balanidae</taxon>
        <taxon>Amphibalaninae</taxon>
        <taxon>Amphibalanus</taxon>
    </lineage>
</organism>
<accession>A0A6A4VHU7</accession>
<evidence type="ECO:0000256" key="1">
    <source>
        <dbReference type="SAM" id="MobiDB-lite"/>
    </source>
</evidence>
<dbReference type="GO" id="GO:0097352">
    <property type="term" value="P:autophagosome maturation"/>
    <property type="evidence" value="ECO:0007669"/>
    <property type="project" value="TreeGrafter"/>
</dbReference>
<dbReference type="InterPro" id="IPR059030">
    <property type="entry name" value="TPR_Epg5_mid"/>
</dbReference>
<dbReference type="Pfam" id="PF26103">
    <property type="entry name" value="TPR_Epg5"/>
    <property type="match status" value="1"/>
</dbReference>
<feature type="region of interest" description="Disordered" evidence="1">
    <location>
        <begin position="349"/>
        <end position="373"/>
    </location>
</feature>
<dbReference type="PANTHER" id="PTHR31139">
    <property type="entry name" value="ECTOPIC P GRANULES PROTEIN 5 HOMOLOG"/>
    <property type="match status" value="1"/>
</dbReference>
<dbReference type="Proteomes" id="UP000440578">
    <property type="component" value="Unassembled WGS sequence"/>
</dbReference>
<protein>
    <submittedName>
        <fullName evidence="3">Ectopic P granules protein 5</fullName>
    </submittedName>
</protein>
<feature type="domain" description="Epg5-like central TPR repeats" evidence="2">
    <location>
        <begin position="113"/>
        <end position="285"/>
    </location>
</feature>
<dbReference type="OrthoDB" id="75419at2759"/>
<reference evidence="3 4" key="1">
    <citation type="submission" date="2019-07" db="EMBL/GenBank/DDBJ databases">
        <title>Draft genome assembly of a fouling barnacle, Amphibalanus amphitrite (Darwin, 1854): The first reference genome for Thecostraca.</title>
        <authorList>
            <person name="Kim W."/>
        </authorList>
    </citation>
    <scope>NUCLEOTIDE SEQUENCE [LARGE SCALE GENOMIC DNA]</scope>
    <source>
        <strain evidence="3">SNU_AA5</strain>
        <tissue evidence="3">Soma without cirri and trophi</tissue>
    </source>
</reference>